<dbReference type="Proteomes" id="UP000002358">
    <property type="component" value="Chromosome 2"/>
</dbReference>
<feature type="region of interest" description="Disordered" evidence="1">
    <location>
        <begin position="213"/>
        <end position="242"/>
    </location>
</feature>
<feature type="compositionally biased region" description="Acidic residues" evidence="1">
    <location>
        <begin position="218"/>
        <end position="230"/>
    </location>
</feature>
<feature type="compositionally biased region" description="Basic and acidic residues" evidence="1">
    <location>
        <begin position="670"/>
        <end position="681"/>
    </location>
</feature>
<protein>
    <submittedName>
        <fullName evidence="2">Uncharacterized protein</fullName>
    </submittedName>
</protein>
<keyword evidence="3" id="KW-1185">Reference proteome</keyword>
<dbReference type="EnsemblMetazoa" id="XM_008218102">
    <property type="protein sequence ID" value="XP_008216324"/>
    <property type="gene ID" value="LOC100121171"/>
</dbReference>
<evidence type="ECO:0000256" key="1">
    <source>
        <dbReference type="SAM" id="MobiDB-lite"/>
    </source>
</evidence>
<reference evidence="2" key="1">
    <citation type="submission" date="2021-01" db="UniProtKB">
        <authorList>
            <consortium name="EnsemblMetazoa"/>
        </authorList>
    </citation>
    <scope>IDENTIFICATION</scope>
</reference>
<feature type="compositionally biased region" description="Low complexity" evidence="1">
    <location>
        <begin position="709"/>
        <end position="721"/>
    </location>
</feature>
<feature type="compositionally biased region" description="Low complexity" evidence="1">
    <location>
        <begin position="828"/>
        <end position="868"/>
    </location>
</feature>
<feature type="compositionally biased region" description="Polar residues" evidence="1">
    <location>
        <begin position="430"/>
        <end position="439"/>
    </location>
</feature>
<accession>A0A7M7HCK7</accession>
<feature type="compositionally biased region" description="Basic and acidic residues" evidence="1">
    <location>
        <begin position="579"/>
        <end position="599"/>
    </location>
</feature>
<feature type="compositionally biased region" description="Polar residues" evidence="1">
    <location>
        <begin position="953"/>
        <end position="972"/>
    </location>
</feature>
<feature type="compositionally biased region" description="Basic and acidic residues" evidence="1">
    <location>
        <begin position="993"/>
        <end position="1006"/>
    </location>
</feature>
<dbReference type="OMA" id="NMERPDE"/>
<feature type="compositionally biased region" description="Basic and acidic residues" evidence="1">
    <location>
        <begin position="724"/>
        <end position="744"/>
    </location>
</feature>
<feature type="region of interest" description="Disordered" evidence="1">
    <location>
        <begin position="915"/>
        <end position="937"/>
    </location>
</feature>
<proteinExistence type="predicted"/>
<dbReference type="OrthoDB" id="6605262at2759"/>
<feature type="compositionally biased region" description="Polar residues" evidence="1">
    <location>
        <begin position="869"/>
        <end position="886"/>
    </location>
</feature>
<organism evidence="2 3">
    <name type="scientific">Nasonia vitripennis</name>
    <name type="common">Parasitic wasp</name>
    <dbReference type="NCBI Taxonomy" id="7425"/>
    <lineage>
        <taxon>Eukaryota</taxon>
        <taxon>Metazoa</taxon>
        <taxon>Ecdysozoa</taxon>
        <taxon>Arthropoda</taxon>
        <taxon>Hexapoda</taxon>
        <taxon>Insecta</taxon>
        <taxon>Pterygota</taxon>
        <taxon>Neoptera</taxon>
        <taxon>Endopterygota</taxon>
        <taxon>Hymenoptera</taxon>
        <taxon>Apocrita</taxon>
        <taxon>Proctotrupomorpha</taxon>
        <taxon>Chalcidoidea</taxon>
        <taxon>Pteromalidae</taxon>
        <taxon>Pteromalinae</taxon>
        <taxon>Nasonia</taxon>
    </lineage>
</organism>
<feature type="compositionally biased region" description="Basic and acidic residues" evidence="1">
    <location>
        <begin position="764"/>
        <end position="774"/>
    </location>
</feature>
<feature type="compositionally biased region" description="Basic and acidic residues" evidence="1">
    <location>
        <begin position="316"/>
        <end position="353"/>
    </location>
</feature>
<feature type="region of interest" description="Disordered" evidence="1">
    <location>
        <begin position="951"/>
        <end position="1006"/>
    </location>
</feature>
<dbReference type="AlphaFoldDB" id="A0A7M7HCK7"/>
<feature type="compositionally biased region" description="Polar residues" evidence="1">
    <location>
        <begin position="367"/>
        <end position="387"/>
    </location>
</feature>
<feature type="region of interest" description="Disordered" evidence="1">
    <location>
        <begin position="70"/>
        <end position="106"/>
    </location>
</feature>
<dbReference type="InParanoid" id="A0A7M7HCK7"/>
<name>A0A7M7HCK7_NASVI</name>
<feature type="compositionally biased region" description="Basic and acidic residues" evidence="1">
    <location>
        <begin position="231"/>
        <end position="242"/>
    </location>
</feature>
<dbReference type="KEGG" id="nvi:100121171"/>
<feature type="compositionally biased region" description="Polar residues" evidence="1">
    <location>
        <begin position="637"/>
        <end position="662"/>
    </location>
</feature>
<gene>
    <name evidence="2" type="primary">100121171</name>
</gene>
<evidence type="ECO:0000313" key="2">
    <source>
        <dbReference type="EnsemblMetazoa" id="XP_008216324"/>
    </source>
</evidence>
<feature type="compositionally biased region" description="Basic and acidic residues" evidence="1">
    <location>
        <begin position="542"/>
        <end position="568"/>
    </location>
</feature>
<dbReference type="EnsemblMetazoa" id="XM_031924173">
    <property type="protein sequence ID" value="XP_031780033"/>
    <property type="gene ID" value="LOC100121171"/>
</dbReference>
<feature type="compositionally biased region" description="Basic and acidic residues" evidence="1">
    <location>
        <begin position="84"/>
        <end position="106"/>
    </location>
</feature>
<evidence type="ECO:0000313" key="3">
    <source>
        <dbReference type="Proteomes" id="UP000002358"/>
    </source>
</evidence>
<dbReference type="FunCoup" id="A0A7M7HCK7">
    <property type="interactions" value="5"/>
</dbReference>
<sequence length="1006" mass="114427">MEVISTRRYEVRPPADSHASILLDPANAVATVKEEEWETRKKKEITTTRQIETRVKRQVVLEDGEVVVDSGPLVTTNTTEDVEQQEHTTQERRTTGDEPQKLDWPADAKPGAVVQKELNETIVKSREEIEELLETEDRQQLGDITDEAYLQAVRNNRGDLRVALAESKRQLSGPRVLQHTTRSNKVVDTEKTLERSELKQDGQIVTERKTTVEHEEIKDDELPEGLEDEAREVRKEASQRYVKTRDEDIVDYVKPNGERLAREMRFVSVTTEAERTGEWPPEAPASGIRSGRLHGKHGSPPNNNNNNNNNVASAASRKDALTRKPLDLEEEDEARKFETSKWLESHFGSESRSSHGGSIEDEPLANGHSTNTSYINVTIKSACPPQSSRKRHEEEFSQQSTTTTKREQHSTSPSGYFQGISEWSERYQSTEKQNSQQVRAKSPVQYIVERTRESSRSNGHGQPSVALENARNHKESHSSSYSRRHQEHQQQRPKADPPSPPMRRKAKEQPQVVTSSRTERSYQETLSPPRAASPVHVVQRTWESRNRDVQQEDRRGNGRGNHDARVIKQEYVTSSSRRRTPDPESRSPSPRRDKKEHARPSKSPSPSKYKIGESFRKLVGKLRSASSERRGNGNKRPGSSSTSQLTQTEDNSSTYLQYNSVDRNIPLGPEYDRDVTDDRGRSTPPERPPRSPRNPNVASSMHNLSSATSSSQKYKNSRSSSPRLHKENRDEYARESNSHVKRESSAQPIHRYYLGEDPFGSIYGKEKGYREAKLHSRHRRPIDEEYSNEPSSLGRFSKSTSRLANDYELNERHERMSAQTLPRKIHNSSSQSRSQQQQQQQQQQHSTTTKTTTTTTTSRRQMSRDSSSPVSRYQNGYSSQESPSRQYGSMINISFKNHVNTSPQPKTTHFVQTTINTQPPPVPPKKPERTYKSTLSRSKSFNVEIADDGLVSTPKTNSYSNGNNIRSTSQLNRLDESPPPLKSPGILASISRSNRDLMMRNGKHEY</sequence>
<dbReference type="SMR" id="A0A7M7HCK7"/>
<feature type="compositionally biased region" description="Polar residues" evidence="1">
    <location>
        <begin position="697"/>
        <end position="708"/>
    </location>
</feature>
<feature type="region of interest" description="Disordered" evidence="1">
    <location>
        <begin position="271"/>
        <end position="886"/>
    </location>
</feature>